<evidence type="ECO:0000313" key="1">
    <source>
        <dbReference type="EMBL" id="SVC65203.1"/>
    </source>
</evidence>
<dbReference type="EMBL" id="UINC01103086">
    <property type="protein sequence ID" value="SVC65203.1"/>
    <property type="molecule type" value="Genomic_DNA"/>
</dbReference>
<organism evidence="1">
    <name type="scientific">marine metagenome</name>
    <dbReference type="NCBI Taxonomy" id="408172"/>
    <lineage>
        <taxon>unclassified sequences</taxon>
        <taxon>metagenomes</taxon>
        <taxon>ecological metagenomes</taxon>
    </lineage>
</organism>
<dbReference type="AlphaFoldDB" id="A0A382NVL2"/>
<sequence length="22" mass="2569">MLQLEYEQDGHVLLALRAMHNS</sequence>
<gene>
    <name evidence="1" type="ORF">METZ01_LOCUS318057</name>
</gene>
<reference evidence="1" key="1">
    <citation type="submission" date="2018-05" db="EMBL/GenBank/DDBJ databases">
        <authorList>
            <person name="Lanie J.A."/>
            <person name="Ng W.-L."/>
            <person name="Kazmierczak K.M."/>
            <person name="Andrzejewski T.M."/>
            <person name="Davidsen T.M."/>
            <person name="Wayne K.J."/>
            <person name="Tettelin H."/>
            <person name="Glass J.I."/>
            <person name="Rusch D."/>
            <person name="Podicherti R."/>
            <person name="Tsui H.-C.T."/>
            <person name="Winkler M.E."/>
        </authorList>
    </citation>
    <scope>NUCLEOTIDE SEQUENCE</scope>
</reference>
<protein>
    <submittedName>
        <fullName evidence="1">Uncharacterized protein</fullName>
    </submittedName>
</protein>
<accession>A0A382NVL2</accession>
<name>A0A382NVL2_9ZZZZ</name>
<proteinExistence type="predicted"/>